<dbReference type="RefSeq" id="WP_076004361.1">
    <property type="nucleotide sequence ID" value="NZ_CP018258.1"/>
</dbReference>
<dbReference type="Gene3D" id="3.20.20.70">
    <property type="entry name" value="Aldolase class I"/>
    <property type="match status" value="1"/>
</dbReference>
<accession>A0A1P8F8C9</accession>
<sequence>MQTRVYNIAFADSIKQAYLHFRDCNLTCRGCILRKIPFDSMLDRNMHLYLAEPNGEASMPNRYLDFDGVIDALVGLGATSVLFEGQEASLDPTMPLIARTLHQKLSTSNILLTNGLNMPDLAHIDKVAFSLKAFDENLHLEYTGQSNRVILRNFKRIYDSGVPMLAETVVIPGYVDADEVANLARFIASVDPGMLYHLDAYSKVADNPWPRATVENVEKAALAAGKYLKNVHFLREEPREFSVRSVFPTEAELDFAEQPSVDLVRMPVLV</sequence>
<evidence type="ECO:0000256" key="3">
    <source>
        <dbReference type="ARBA" id="ARBA00022691"/>
    </source>
</evidence>
<protein>
    <submittedName>
        <fullName evidence="8">Pyruvate-formate lyase-activating enzyme</fullName>
        <ecNumber evidence="8">1.97.1.4</ecNumber>
    </submittedName>
</protein>
<keyword evidence="2" id="KW-0004">4Fe-4S</keyword>
<keyword evidence="8" id="KW-0670">Pyruvate</keyword>
<dbReference type="KEGG" id="dfo:Dform_01384"/>
<dbReference type="STRING" id="1839801.Dform_01384"/>
<dbReference type="OrthoDB" id="157380at2"/>
<dbReference type="InterPro" id="IPR058240">
    <property type="entry name" value="rSAM_sf"/>
</dbReference>
<dbReference type="GO" id="GO:0046872">
    <property type="term" value="F:metal ion binding"/>
    <property type="evidence" value="ECO:0007669"/>
    <property type="project" value="UniProtKB-KW"/>
</dbReference>
<evidence type="ECO:0000256" key="2">
    <source>
        <dbReference type="ARBA" id="ARBA00022485"/>
    </source>
</evidence>
<keyword evidence="9" id="KW-1185">Reference proteome</keyword>
<evidence type="ECO:0000259" key="7">
    <source>
        <dbReference type="Pfam" id="PF04055"/>
    </source>
</evidence>
<dbReference type="AlphaFoldDB" id="A0A1P8F8C9"/>
<dbReference type="Proteomes" id="UP000185934">
    <property type="component" value="Chromosome"/>
</dbReference>
<dbReference type="EMBL" id="CP018258">
    <property type="protein sequence ID" value="APV44708.1"/>
    <property type="molecule type" value="Genomic_DNA"/>
</dbReference>
<evidence type="ECO:0000256" key="1">
    <source>
        <dbReference type="ARBA" id="ARBA00001966"/>
    </source>
</evidence>
<keyword evidence="8" id="KW-0456">Lyase</keyword>
<gene>
    <name evidence="8" type="ORF">Dform_01384</name>
</gene>
<dbReference type="Pfam" id="PF04055">
    <property type="entry name" value="Radical_SAM"/>
    <property type="match status" value="1"/>
</dbReference>
<dbReference type="PANTHER" id="PTHR30352:SF5">
    <property type="entry name" value="PYRUVATE FORMATE-LYASE 1-ACTIVATING ENZYME"/>
    <property type="match status" value="1"/>
</dbReference>
<organism evidence="8 9">
    <name type="scientific">Dehalogenimonas formicexedens</name>
    <dbReference type="NCBI Taxonomy" id="1839801"/>
    <lineage>
        <taxon>Bacteria</taxon>
        <taxon>Bacillati</taxon>
        <taxon>Chloroflexota</taxon>
        <taxon>Dehalococcoidia</taxon>
        <taxon>Dehalococcoidales</taxon>
        <taxon>Dehalococcoidaceae</taxon>
        <taxon>Dehalogenimonas</taxon>
    </lineage>
</organism>
<keyword evidence="5" id="KW-0408">Iron</keyword>
<dbReference type="GO" id="GO:0016829">
    <property type="term" value="F:lyase activity"/>
    <property type="evidence" value="ECO:0007669"/>
    <property type="project" value="UniProtKB-KW"/>
</dbReference>
<dbReference type="InterPro" id="IPR007197">
    <property type="entry name" value="rSAM"/>
</dbReference>
<evidence type="ECO:0000256" key="4">
    <source>
        <dbReference type="ARBA" id="ARBA00022723"/>
    </source>
</evidence>
<evidence type="ECO:0000256" key="6">
    <source>
        <dbReference type="ARBA" id="ARBA00023014"/>
    </source>
</evidence>
<dbReference type="EC" id="1.97.1.4" evidence="8"/>
<feature type="domain" description="Radical SAM core" evidence="7">
    <location>
        <begin position="19"/>
        <end position="183"/>
    </location>
</feature>
<reference evidence="9" key="1">
    <citation type="submission" date="2016-11" db="EMBL/GenBank/DDBJ databases">
        <title>Dehalogenimonas formicexedens sp. nov., a chlorinated alkane respiring bacterium isolated from contaminated groundwater.</title>
        <authorList>
            <person name="Key T.A."/>
            <person name="Bowman K.S."/>
            <person name="Lee I."/>
            <person name="Chun J."/>
            <person name="Albuquerque L."/>
            <person name="da Costa M.S."/>
            <person name="Rainey F.A."/>
            <person name="Moe W.M."/>
        </authorList>
    </citation>
    <scope>NUCLEOTIDE SEQUENCE [LARGE SCALE GENOMIC DNA]</scope>
    <source>
        <strain evidence="9">NSZ-14</strain>
    </source>
</reference>
<dbReference type="GO" id="GO:0043365">
    <property type="term" value="F:[formate-C-acetyltransferase]-activating enzyme activity"/>
    <property type="evidence" value="ECO:0007669"/>
    <property type="project" value="UniProtKB-EC"/>
</dbReference>
<keyword evidence="6" id="KW-0411">Iron-sulfur</keyword>
<proteinExistence type="predicted"/>
<dbReference type="GO" id="GO:0051539">
    <property type="term" value="F:4 iron, 4 sulfur cluster binding"/>
    <property type="evidence" value="ECO:0007669"/>
    <property type="project" value="UniProtKB-KW"/>
</dbReference>
<dbReference type="InterPro" id="IPR034457">
    <property type="entry name" value="Organic_radical-activating"/>
</dbReference>
<dbReference type="InterPro" id="IPR013785">
    <property type="entry name" value="Aldolase_TIM"/>
</dbReference>
<evidence type="ECO:0000313" key="9">
    <source>
        <dbReference type="Proteomes" id="UP000185934"/>
    </source>
</evidence>
<keyword evidence="4" id="KW-0479">Metal-binding</keyword>
<keyword evidence="8" id="KW-0560">Oxidoreductase</keyword>
<keyword evidence="3" id="KW-0949">S-adenosyl-L-methionine</keyword>
<name>A0A1P8F8C9_9CHLR</name>
<dbReference type="SFLD" id="SFLDS00029">
    <property type="entry name" value="Radical_SAM"/>
    <property type="match status" value="1"/>
</dbReference>
<evidence type="ECO:0000313" key="8">
    <source>
        <dbReference type="EMBL" id="APV44708.1"/>
    </source>
</evidence>
<dbReference type="SUPFAM" id="SSF102114">
    <property type="entry name" value="Radical SAM enzymes"/>
    <property type="match status" value="1"/>
</dbReference>
<comment type="cofactor">
    <cofactor evidence="1">
        <name>[4Fe-4S] cluster</name>
        <dbReference type="ChEBI" id="CHEBI:49883"/>
    </cofactor>
</comment>
<dbReference type="PANTHER" id="PTHR30352">
    <property type="entry name" value="PYRUVATE FORMATE-LYASE-ACTIVATING ENZYME"/>
    <property type="match status" value="1"/>
</dbReference>
<evidence type="ECO:0000256" key="5">
    <source>
        <dbReference type="ARBA" id="ARBA00023004"/>
    </source>
</evidence>